<dbReference type="InterPro" id="IPR016181">
    <property type="entry name" value="Acyl_CoA_acyltransferase"/>
</dbReference>
<gene>
    <name evidence="2" type="ORF">ATJ97_1400</name>
</gene>
<comment type="caution">
    <text evidence="2">The sequence shown here is derived from an EMBL/GenBank/DDBJ whole genome shotgun (WGS) entry which is preliminary data.</text>
</comment>
<accession>A0A2A9EL18</accession>
<dbReference type="EMBL" id="PDJI01000004">
    <property type="protein sequence ID" value="PFG38909.1"/>
    <property type="molecule type" value="Genomic_DNA"/>
</dbReference>
<proteinExistence type="predicted"/>
<dbReference type="Pfam" id="PF13302">
    <property type="entry name" value="Acetyltransf_3"/>
    <property type="match status" value="1"/>
</dbReference>
<dbReference type="Gene3D" id="3.40.630.30">
    <property type="match status" value="1"/>
</dbReference>
<dbReference type="RefSeq" id="WP_143426894.1">
    <property type="nucleotide sequence ID" value="NZ_PDJI01000004.1"/>
</dbReference>
<sequence>MRPLLRRWSTADAAALHAAVAESPDLATHLGDADVRGVGDCAAFIDAQLARSSPSFHNFAVAVDGTAVGNVGISNIETVHDTAWVYYWLTRVNNPASCRVAAGAGFPADGVRRAGQLEDARASSTG</sequence>
<evidence type="ECO:0000313" key="3">
    <source>
        <dbReference type="Proteomes" id="UP000222106"/>
    </source>
</evidence>
<dbReference type="InterPro" id="IPR000182">
    <property type="entry name" value="GNAT_dom"/>
</dbReference>
<evidence type="ECO:0000313" key="2">
    <source>
        <dbReference type="EMBL" id="PFG38909.1"/>
    </source>
</evidence>
<keyword evidence="3" id="KW-1185">Reference proteome</keyword>
<protein>
    <recommendedName>
        <fullName evidence="1">N-acetyltransferase domain-containing protein</fullName>
    </recommendedName>
</protein>
<dbReference type="GO" id="GO:0016747">
    <property type="term" value="F:acyltransferase activity, transferring groups other than amino-acyl groups"/>
    <property type="evidence" value="ECO:0007669"/>
    <property type="project" value="InterPro"/>
</dbReference>
<reference evidence="2 3" key="1">
    <citation type="submission" date="2017-10" db="EMBL/GenBank/DDBJ databases">
        <title>Sequencing the genomes of 1000 actinobacteria strains.</title>
        <authorList>
            <person name="Klenk H.-P."/>
        </authorList>
    </citation>
    <scope>NUCLEOTIDE SEQUENCE [LARGE SCALE GENOMIC DNA]</scope>
    <source>
        <strain evidence="2 3">DSM 21838</strain>
    </source>
</reference>
<feature type="domain" description="N-acetyltransferase" evidence="1">
    <location>
        <begin position="4"/>
        <end position="90"/>
    </location>
</feature>
<dbReference type="SUPFAM" id="SSF55729">
    <property type="entry name" value="Acyl-CoA N-acyltransferases (Nat)"/>
    <property type="match status" value="1"/>
</dbReference>
<dbReference type="AlphaFoldDB" id="A0A2A9EL18"/>
<dbReference type="OrthoDB" id="2061990at2"/>
<dbReference type="Proteomes" id="UP000222106">
    <property type="component" value="Unassembled WGS sequence"/>
</dbReference>
<evidence type="ECO:0000259" key="1">
    <source>
        <dbReference type="Pfam" id="PF13302"/>
    </source>
</evidence>
<organism evidence="2 3">
    <name type="scientific">Georgenia soli</name>
    <dbReference type="NCBI Taxonomy" id="638953"/>
    <lineage>
        <taxon>Bacteria</taxon>
        <taxon>Bacillati</taxon>
        <taxon>Actinomycetota</taxon>
        <taxon>Actinomycetes</taxon>
        <taxon>Micrococcales</taxon>
        <taxon>Bogoriellaceae</taxon>
        <taxon>Georgenia</taxon>
    </lineage>
</organism>
<name>A0A2A9EL18_9MICO</name>